<accession>A0A4Y2RTE0</accession>
<keyword evidence="2" id="KW-1185">Reference proteome</keyword>
<evidence type="ECO:0000313" key="1">
    <source>
        <dbReference type="EMBL" id="GBN79142.1"/>
    </source>
</evidence>
<gene>
    <name evidence="1" type="ORF">AVEN_127581_1</name>
</gene>
<reference evidence="1 2" key="1">
    <citation type="journal article" date="2019" name="Sci. Rep.">
        <title>Orb-weaving spider Araneus ventricosus genome elucidates the spidroin gene catalogue.</title>
        <authorList>
            <person name="Kono N."/>
            <person name="Nakamura H."/>
            <person name="Ohtoshi R."/>
            <person name="Moran D.A.P."/>
            <person name="Shinohara A."/>
            <person name="Yoshida Y."/>
            <person name="Fujiwara M."/>
            <person name="Mori M."/>
            <person name="Tomita M."/>
            <person name="Arakawa K."/>
        </authorList>
    </citation>
    <scope>NUCLEOTIDE SEQUENCE [LARGE SCALE GENOMIC DNA]</scope>
</reference>
<proteinExistence type="predicted"/>
<dbReference type="EMBL" id="BGPR01018433">
    <property type="protein sequence ID" value="GBN79142.1"/>
    <property type="molecule type" value="Genomic_DNA"/>
</dbReference>
<dbReference type="AlphaFoldDB" id="A0A4Y2RTE0"/>
<comment type="caution">
    <text evidence="1">The sequence shown here is derived from an EMBL/GenBank/DDBJ whole genome shotgun (WGS) entry which is preliminary data.</text>
</comment>
<protein>
    <submittedName>
        <fullName evidence="1">Uncharacterized protein</fullName>
    </submittedName>
</protein>
<organism evidence="1 2">
    <name type="scientific">Araneus ventricosus</name>
    <name type="common">Orbweaver spider</name>
    <name type="synonym">Epeira ventricosa</name>
    <dbReference type="NCBI Taxonomy" id="182803"/>
    <lineage>
        <taxon>Eukaryota</taxon>
        <taxon>Metazoa</taxon>
        <taxon>Ecdysozoa</taxon>
        <taxon>Arthropoda</taxon>
        <taxon>Chelicerata</taxon>
        <taxon>Arachnida</taxon>
        <taxon>Araneae</taxon>
        <taxon>Araneomorphae</taxon>
        <taxon>Entelegynae</taxon>
        <taxon>Araneoidea</taxon>
        <taxon>Araneidae</taxon>
        <taxon>Araneus</taxon>
    </lineage>
</organism>
<dbReference type="Proteomes" id="UP000499080">
    <property type="component" value="Unassembled WGS sequence"/>
</dbReference>
<sequence length="108" mass="12789">MYKIPCIHKNAQCRCMDYRTNLNRADVSWIDTASPNDEINVHSYRCIVYLGVEISPDKEIHEFEARSYWWPCAFSITVNPVMKLNPIEVLIQSVEQWSKQWMSYQRSA</sequence>
<name>A0A4Y2RTE0_ARAVE</name>
<evidence type="ECO:0000313" key="2">
    <source>
        <dbReference type="Proteomes" id="UP000499080"/>
    </source>
</evidence>